<dbReference type="RefSeq" id="WP_201244154.1">
    <property type="nucleotide sequence ID" value="NZ_NHSF01000022.1"/>
</dbReference>
<dbReference type="AlphaFoldDB" id="A0AAJ0XEE7"/>
<accession>A0AAJ0XEE7</accession>
<name>A0AAJ0XEE7_HALSE</name>
<comment type="caution">
    <text evidence="2">The sequence shown here is derived from an EMBL/GenBank/DDBJ whole genome shotgun (WGS) entry which is preliminary data.</text>
</comment>
<reference evidence="2" key="2">
    <citation type="journal article" date="2020" name="Microorganisms">
        <title>Osmotic Adaptation and Compatible Solute Biosynthesis of Phototrophic Bacteria as Revealed from Genome Analyses.</title>
        <authorList>
            <person name="Imhoff J.F."/>
            <person name="Rahn T."/>
            <person name="Kunzel S."/>
            <person name="Keller A."/>
            <person name="Neulinger S.C."/>
        </authorList>
    </citation>
    <scope>NUCLEOTIDE SEQUENCE</scope>
    <source>
        <strain evidence="2">DSM 4395</strain>
    </source>
</reference>
<dbReference type="EMBL" id="NHSF01000022">
    <property type="protein sequence ID" value="MBK5929744.1"/>
    <property type="molecule type" value="Genomic_DNA"/>
</dbReference>
<proteinExistence type="predicted"/>
<sequence>MSKPLAPNPAEPAEPGIDSSARSGIVGPSVGSSVGPRIRHEQRTIDAMLAIYCRDHHRLHHRPGTRHCAECEQLRLYAHQRLASCPFQEEKPVCNRCEVHCYSAVKREQVRAVMRYAGPRMPLRHPWLALRHLLDKLRRVPSLARVLARTKTRRRTNTKEHDQP</sequence>
<feature type="region of interest" description="Disordered" evidence="1">
    <location>
        <begin position="1"/>
        <end position="38"/>
    </location>
</feature>
<reference evidence="2" key="1">
    <citation type="submission" date="2017-05" db="EMBL/GenBank/DDBJ databases">
        <authorList>
            <person name="Imhoff J.F."/>
            <person name="Rahn T."/>
            <person name="Kuenzel S."/>
            <person name="Neulinger S.C."/>
        </authorList>
    </citation>
    <scope>NUCLEOTIDE SEQUENCE</scope>
    <source>
        <strain evidence="2">DSM 4395</strain>
    </source>
</reference>
<evidence type="ECO:0000313" key="2">
    <source>
        <dbReference type="EMBL" id="MBK5929744.1"/>
    </source>
</evidence>
<keyword evidence="3" id="KW-1185">Reference proteome</keyword>
<dbReference type="Proteomes" id="UP001296967">
    <property type="component" value="Unassembled WGS sequence"/>
</dbReference>
<evidence type="ECO:0000256" key="1">
    <source>
        <dbReference type="SAM" id="MobiDB-lite"/>
    </source>
</evidence>
<evidence type="ECO:0000313" key="3">
    <source>
        <dbReference type="Proteomes" id="UP001296967"/>
    </source>
</evidence>
<dbReference type="InterPro" id="IPR020483">
    <property type="entry name" value="Uncharacterised_YgbA"/>
</dbReference>
<protein>
    <recommendedName>
        <fullName evidence="4">Nitrous oxide-stimulated promoter family protein</fullName>
    </recommendedName>
</protein>
<feature type="compositionally biased region" description="Pro residues" evidence="1">
    <location>
        <begin position="1"/>
        <end position="12"/>
    </location>
</feature>
<feature type="compositionally biased region" description="Low complexity" evidence="1">
    <location>
        <begin position="22"/>
        <end position="36"/>
    </location>
</feature>
<evidence type="ECO:0008006" key="4">
    <source>
        <dbReference type="Google" id="ProtNLM"/>
    </source>
</evidence>
<gene>
    <name evidence="2" type="ORF">CCR82_04135</name>
</gene>
<organism evidence="2 3">
    <name type="scientific">Halochromatium salexigens</name>
    <name type="common">Chromatium salexigens</name>
    <dbReference type="NCBI Taxonomy" id="49447"/>
    <lineage>
        <taxon>Bacteria</taxon>
        <taxon>Pseudomonadati</taxon>
        <taxon>Pseudomonadota</taxon>
        <taxon>Gammaproteobacteria</taxon>
        <taxon>Chromatiales</taxon>
        <taxon>Chromatiaceae</taxon>
        <taxon>Halochromatium</taxon>
    </lineage>
</organism>
<dbReference type="NCBIfam" id="NF007714">
    <property type="entry name" value="PRK10410.1-2"/>
    <property type="match status" value="1"/>
</dbReference>
<dbReference type="Pfam" id="PF11756">
    <property type="entry name" value="YgbA_NO"/>
    <property type="match status" value="1"/>
</dbReference>